<keyword evidence="3" id="KW-1185">Reference proteome</keyword>
<dbReference type="Proteomes" id="UP000299102">
    <property type="component" value="Unassembled WGS sequence"/>
</dbReference>
<evidence type="ECO:0000313" key="2">
    <source>
        <dbReference type="EMBL" id="GBP42137.1"/>
    </source>
</evidence>
<name>A0A4C1VWD5_EUMVA</name>
<evidence type="ECO:0000256" key="1">
    <source>
        <dbReference type="SAM" id="MobiDB-lite"/>
    </source>
</evidence>
<evidence type="ECO:0000313" key="3">
    <source>
        <dbReference type="Proteomes" id="UP000299102"/>
    </source>
</evidence>
<dbReference type="AlphaFoldDB" id="A0A4C1VWD5"/>
<feature type="region of interest" description="Disordered" evidence="1">
    <location>
        <begin position="35"/>
        <end position="66"/>
    </location>
</feature>
<sequence length="147" mass="16685">MSNRVECRLMEEGDGEDLAQSIQHWGAPARRTRRYIINRNEPDSAGRDRGRRHRRIDSGTGEQHERRRRICISMDVEQSCSSCVSIDVNYSPGFLLDLDPSHTFDSGPVPTLIFDLSPVLNFASGLDLGQGQNRKRYLLSILILVPF</sequence>
<comment type="caution">
    <text evidence="2">The sequence shown here is derived from an EMBL/GenBank/DDBJ whole genome shotgun (WGS) entry which is preliminary data.</text>
</comment>
<gene>
    <name evidence="2" type="ORF">EVAR_21141_1</name>
</gene>
<reference evidence="2 3" key="1">
    <citation type="journal article" date="2019" name="Commun. Biol.">
        <title>The bagworm genome reveals a unique fibroin gene that provides high tensile strength.</title>
        <authorList>
            <person name="Kono N."/>
            <person name="Nakamura H."/>
            <person name="Ohtoshi R."/>
            <person name="Tomita M."/>
            <person name="Numata K."/>
            <person name="Arakawa K."/>
        </authorList>
    </citation>
    <scope>NUCLEOTIDE SEQUENCE [LARGE SCALE GENOMIC DNA]</scope>
</reference>
<proteinExistence type="predicted"/>
<dbReference type="EMBL" id="BGZK01000412">
    <property type="protein sequence ID" value="GBP42137.1"/>
    <property type="molecule type" value="Genomic_DNA"/>
</dbReference>
<organism evidence="2 3">
    <name type="scientific">Eumeta variegata</name>
    <name type="common">Bagworm moth</name>
    <name type="synonym">Eumeta japonica</name>
    <dbReference type="NCBI Taxonomy" id="151549"/>
    <lineage>
        <taxon>Eukaryota</taxon>
        <taxon>Metazoa</taxon>
        <taxon>Ecdysozoa</taxon>
        <taxon>Arthropoda</taxon>
        <taxon>Hexapoda</taxon>
        <taxon>Insecta</taxon>
        <taxon>Pterygota</taxon>
        <taxon>Neoptera</taxon>
        <taxon>Endopterygota</taxon>
        <taxon>Lepidoptera</taxon>
        <taxon>Glossata</taxon>
        <taxon>Ditrysia</taxon>
        <taxon>Tineoidea</taxon>
        <taxon>Psychidae</taxon>
        <taxon>Oiketicinae</taxon>
        <taxon>Eumeta</taxon>
    </lineage>
</organism>
<accession>A0A4C1VWD5</accession>
<protein>
    <submittedName>
        <fullName evidence="2">Uncharacterized protein</fullName>
    </submittedName>
</protein>